<dbReference type="AlphaFoldDB" id="A0AAW0S8W2"/>
<keyword evidence="1 7" id="KW-0645">Protease</keyword>
<keyword evidence="5 7" id="KW-0482">Metalloprotease</keyword>
<dbReference type="EMBL" id="JARAKH010006408">
    <property type="protein sequence ID" value="KAK8371764.1"/>
    <property type="molecule type" value="Genomic_DNA"/>
</dbReference>
<dbReference type="Gene3D" id="3.40.390.10">
    <property type="entry name" value="Collagenase (Catalytic Domain)"/>
    <property type="match status" value="1"/>
</dbReference>
<keyword evidence="4 7" id="KW-0862">Zinc</keyword>
<feature type="chain" id="PRO_5043110333" description="Metalloendopeptidase" evidence="7">
    <location>
        <begin position="26"/>
        <end position="316"/>
    </location>
</feature>
<accession>A0AAW0S8W2</accession>
<dbReference type="SMART" id="SM00235">
    <property type="entry name" value="ZnMc"/>
    <property type="match status" value="1"/>
</dbReference>
<dbReference type="GO" id="GO:0006508">
    <property type="term" value="P:proteolysis"/>
    <property type="evidence" value="ECO:0007669"/>
    <property type="project" value="UniProtKB-KW"/>
</dbReference>
<dbReference type="EC" id="3.4.24.-" evidence="7"/>
<dbReference type="InterPro" id="IPR024079">
    <property type="entry name" value="MetalloPept_cat_dom_sf"/>
</dbReference>
<comment type="caution">
    <text evidence="10">The sequence shown here is derived from an EMBL/GenBank/DDBJ whole genome shotgun (WGS) entry which is preliminary data.</text>
</comment>
<evidence type="ECO:0000256" key="5">
    <source>
        <dbReference type="ARBA" id="ARBA00023049"/>
    </source>
</evidence>
<keyword evidence="2 7" id="KW-0479">Metal-binding</keyword>
<dbReference type="Pfam" id="PF01400">
    <property type="entry name" value="Astacin"/>
    <property type="match status" value="1"/>
</dbReference>
<feature type="compositionally biased region" description="Low complexity" evidence="8">
    <location>
        <begin position="24"/>
        <end position="40"/>
    </location>
</feature>
<dbReference type="Proteomes" id="UP001487740">
    <property type="component" value="Unassembled WGS sequence"/>
</dbReference>
<keyword evidence="11" id="KW-1185">Reference proteome</keyword>
<feature type="region of interest" description="Disordered" evidence="8">
    <location>
        <begin position="24"/>
        <end position="44"/>
    </location>
</feature>
<dbReference type="SUPFAM" id="SSF55486">
    <property type="entry name" value="Metalloproteases ('zincins'), catalytic domain"/>
    <property type="match status" value="1"/>
</dbReference>
<comment type="cofactor">
    <cofactor evidence="7">
        <name>Zn(2+)</name>
        <dbReference type="ChEBI" id="CHEBI:29105"/>
    </cofactor>
    <text evidence="7">Binds 1 zinc ion per subunit.</text>
</comment>
<dbReference type="InterPro" id="IPR001506">
    <property type="entry name" value="Peptidase_M12A"/>
</dbReference>
<dbReference type="PRINTS" id="PR00480">
    <property type="entry name" value="ASTACIN"/>
</dbReference>
<dbReference type="GO" id="GO:0008270">
    <property type="term" value="F:zinc ion binding"/>
    <property type="evidence" value="ECO:0007669"/>
    <property type="project" value="InterPro"/>
</dbReference>
<sequence>MDSGLNMMPLLTGVAILFVVHTSASSPPQTQSSSTTRPTPIIDDQANIKDHTSIMDSTHEEREKSREDHLKLTRNFLETNPERVEDHEGDMLLTPEQWQAITGRKATEVDRRAVFAAINHWETHTCIRIHLTDNTAQPHLRFMKGQRCYSYVGLVFQTGQDVSIGEGCTRSRPERDDHVYINTDNILGNYRSNFDIVHAIENYSVAYDLSSVMHYRSKAFSAKGNTTIATKNLRYQSVPGQRDGLSHRDILLANMIYGCTGLKRITNIIALKCFRPKITFSYFRLYPRRPYCGGYSCCYFDSLEIRTEAPYSQGAV</sequence>
<comment type="caution">
    <text evidence="6">Lacks conserved residue(s) required for the propagation of feature annotation.</text>
</comment>
<reference evidence="10 11" key="1">
    <citation type="submission" date="2023-03" db="EMBL/GenBank/DDBJ databases">
        <title>High-quality genome of Scylla paramamosain provides insights in environmental adaptation.</title>
        <authorList>
            <person name="Zhang L."/>
        </authorList>
    </citation>
    <scope>NUCLEOTIDE SEQUENCE [LARGE SCALE GENOMIC DNA]</scope>
    <source>
        <strain evidence="10">LZ_2023a</strain>
        <tissue evidence="10">Muscle</tissue>
    </source>
</reference>
<dbReference type="GO" id="GO:0004222">
    <property type="term" value="F:metalloendopeptidase activity"/>
    <property type="evidence" value="ECO:0007669"/>
    <property type="project" value="UniProtKB-UniRule"/>
</dbReference>
<organism evidence="10 11">
    <name type="scientific">Scylla paramamosain</name>
    <name type="common">Mud crab</name>
    <dbReference type="NCBI Taxonomy" id="85552"/>
    <lineage>
        <taxon>Eukaryota</taxon>
        <taxon>Metazoa</taxon>
        <taxon>Ecdysozoa</taxon>
        <taxon>Arthropoda</taxon>
        <taxon>Crustacea</taxon>
        <taxon>Multicrustacea</taxon>
        <taxon>Malacostraca</taxon>
        <taxon>Eumalacostraca</taxon>
        <taxon>Eucarida</taxon>
        <taxon>Decapoda</taxon>
        <taxon>Pleocyemata</taxon>
        <taxon>Brachyura</taxon>
        <taxon>Eubrachyura</taxon>
        <taxon>Portunoidea</taxon>
        <taxon>Portunidae</taxon>
        <taxon>Portuninae</taxon>
        <taxon>Scylla</taxon>
    </lineage>
</organism>
<evidence type="ECO:0000313" key="10">
    <source>
        <dbReference type="EMBL" id="KAK8371764.1"/>
    </source>
</evidence>
<gene>
    <name evidence="10" type="ORF">O3P69_016226</name>
</gene>
<dbReference type="InterPro" id="IPR006026">
    <property type="entry name" value="Peptidase_Metallo"/>
</dbReference>
<dbReference type="PANTHER" id="PTHR10127:SF780">
    <property type="entry name" value="METALLOENDOPEPTIDASE"/>
    <property type="match status" value="1"/>
</dbReference>
<evidence type="ECO:0000313" key="11">
    <source>
        <dbReference type="Proteomes" id="UP001487740"/>
    </source>
</evidence>
<evidence type="ECO:0000256" key="3">
    <source>
        <dbReference type="ARBA" id="ARBA00022801"/>
    </source>
</evidence>
<evidence type="ECO:0000259" key="9">
    <source>
        <dbReference type="PROSITE" id="PS51864"/>
    </source>
</evidence>
<evidence type="ECO:0000256" key="8">
    <source>
        <dbReference type="SAM" id="MobiDB-lite"/>
    </source>
</evidence>
<dbReference type="PROSITE" id="PS51864">
    <property type="entry name" value="ASTACIN"/>
    <property type="match status" value="1"/>
</dbReference>
<evidence type="ECO:0000256" key="7">
    <source>
        <dbReference type="RuleBase" id="RU361183"/>
    </source>
</evidence>
<evidence type="ECO:0000256" key="2">
    <source>
        <dbReference type="ARBA" id="ARBA00022723"/>
    </source>
</evidence>
<keyword evidence="7" id="KW-0732">Signal</keyword>
<feature type="signal peptide" evidence="7">
    <location>
        <begin position="1"/>
        <end position="25"/>
    </location>
</feature>
<dbReference type="PANTHER" id="PTHR10127">
    <property type="entry name" value="DISCOIDIN, CUB, EGF, LAMININ , AND ZINC METALLOPROTEASE DOMAIN CONTAINING"/>
    <property type="match status" value="1"/>
</dbReference>
<feature type="domain" description="Peptidase M12A" evidence="9">
    <location>
        <begin position="67"/>
        <end position="260"/>
    </location>
</feature>
<evidence type="ECO:0000256" key="4">
    <source>
        <dbReference type="ARBA" id="ARBA00022833"/>
    </source>
</evidence>
<protein>
    <recommendedName>
        <fullName evidence="7">Metalloendopeptidase</fullName>
        <ecNumber evidence="7">3.4.24.-</ecNumber>
    </recommendedName>
</protein>
<evidence type="ECO:0000256" key="1">
    <source>
        <dbReference type="ARBA" id="ARBA00022670"/>
    </source>
</evidence>
<proteinExistence type="predicted"/>
<keyword evidence="3 7" id="KW-0378">Hydrolase</keyword>
<name>A0AAW0S8W2_SCYPA</name>
<evidence type="ECO:0000256" key="6">
    <source>
        <dbReference type="PROSITE-ProRule" id="PRU01211"/>
    </source>
</evidence>